<proteinExistence type="predicted"/>
<evidence type="ECO:0000256" key="1">
    <source>
        <dbReference type="SAM" id="Phobius"/>
    </source>
</evidence>
<comment type="caution">
    <text evidence="2">The sequence shown here is derived from an EMBL/GenBank/DDBJ whole genome shotgun (WGS) entry which is preliminary data.</text>
</comment>
<feature type="transmembrane region" description="Helical" evidence="1">
    <location>
        <begin position="221"/>
        <end position="246"/>
    </location>
</feature>
<protein>
    <submittedName>
        <fullName evidence="2">Uncharacterized protein</fullName>
    </submittedName>
</protein>
<accession>A0A0F9BMC1</accession>
<sequence>PHRREWKRLVGRKGFMDYAQQLTENFILLVVAPSAPGHRRLMKLSYEERLSGGARSDKKGDGRLPIWKRALEGLGWRKKTFSLTMPAVALASSFHVEIPAPPDMEIVVARLSPRVLPDRSGSSKPPEDATDDSLVQRAHLYASNWHEEYIADAQIYLRAKRPGFLRAAMLTGWLATALLAGGYAFLSDITSSANSQTAGALLLVVPTFFAGALIRPDEHRLVSAALLGVRVLLAITLLTLLVAVGLLTGAASDVRESIWLGALGFAGVAAVALSVSYVLPRPPRE</sequence>
<gene>
    <name evidence="2" type="ORF">LCGC14_2509890</name>
</gene>
<feature type="non-terminal residue" evidence="2">
    <location>
        <position position="1"/>
    </location>
</feature>
<feature type="transmembrane region" description="Helical" evidence="1">
    <location>
        <begin position="258"/>
        <end position="279"/>
    </location>
</feature>
<organism evidence="2">
    <name type="scientific">marine sediment metagenome</name>
    <dbReference type="NCBI Taxonomy" id="412755"/>
    <lineage>
        <taxon>unclassified sequences</taxon>
        <taxon>metagenomes</taxon>
        <taxon>ecological metagenomes</taxon>
    </lineage>
</organism>
<dbReference type="AlphaFoldDB" id="A0A0F9BMC1"/>
<reference evidence="2" key="1">
    <citation type="journal article" date="2015" name="Nature">
        <title>Complex archaea that bridge the gap between prokaryotes and eukaryotes.</title>
        <authorList>
            <person name="Spang A."/>
            <person name="Saw J.H."/>
            <person name="Jorgensen S.L."/>
            <person name="Zaremba-Niedzwiedzka K."/>
            <person name="Martijn J."/>
            <person name="Lind A.E."/>
            <person name="van Eijk R."/>
            <person name="Schleper C."/>
            <person name="Guy L."/>
            <person name="Ettema T.J."/>
        </authorList>
    </citation>
    <scope>NUCLEOTIDE SEQUENCE</scope>
</reference>
<keyword evidence="1" id="KW-1133">Transmembrane helix</keyword>
<keyword evidence="1" id="KW-0812">Transmembrane</keyword>
<dbReference type="EMBL" id="LAZR01040230">
    <property type="protein sequence ID" value="KKL15012.1"/>
    <property type="molecule type" value="Genomic_DNA"/>
</dbReference>
<feature type="transmembrane region" description="Helical" evidence="1">
    <location>
        <begin position="198"/>
        <end position="214"/>
    </location>
</feature>
<evidence type="ECO:0000313" key="2">
    <source>
        <dbReference type="EMBL" id="KKL15012.1"/>
    </source>
</evidence>
<feature type="transmembrane region" description="Helical" evidence="1">
    <location>
        <begin position="164"/>
        <end position="186"/>
    </location>
</feature>
<keyword evidence="1" id="KW-0472">Membrane</keyword>
<name>A0A0F9BMC1_9ZZZZ</name>